<gene>
    <name evidence="2" type="ORF">Ctma_0869</name>
</gene>
<keyword evidence="1" id="KW-0812">Transmembrane</keyword>
<name>A0AAU6PHB9_9GAMM</name>
<organism evidence="2">
    <name type="scientific">Catillopecten margaritatus gill symbiont</name>
    <dbReference type="NCBI Taxonomy" id="3083288"/>
    <lineage>
        <taxon>Bacteria</taxon>
        <taxon>Pseudomonadati</taxon>
        <taxon>Pseudomonadota</taxon>
        <taxon>Gammaproteobacteria</taxon>
        <taxon>sulfur-oxidizing symbionts</taxon>
    </lineage>
</organism>
<keyword evidence="1" id="KW-1133">Transmembrane helix</keyword>
<dbReference type="PANTHER" id="PTHR14136">
    <property type="entry name" value="BTB_POZ DOMAIN-CONTAINING PROTEIN KCTD9"/>
    <property type="match status" value="1"/>
</dbReference>
<evidence type="ECO:0000313" key="2">
    <source>
        <dbReference type="EMBL" id="WXU00158.1"/>
    </source>
</evidence>
<proteinExistence type="predicted"/>
<keyword evidence="1" id="KW-0472">Membrane</keyword>
<dbReference type="AlphaFoldDB" id="A0AAU6PHB9"/>
<feature type="transmembrane region" description="Helical" evidence="1">
    <location>
        <begin position="33"/>
        <end position="53"/>
    </location>
</feature>
<sequence length="305" mass="35003">MKGFNIIDRIKHNKKIKRLQQQHNKFTKLPSTWARIVIVMLFSTVSGVLLWFVYTNPCGWEIFNETTIDAKSIISLTTLIITAPIVFAIWAFRDKNKLLELENARKDTNLKEFQQLQRWATGNIEGDKDNEDNEIALQISALHSLRGYLKGEYGESFRRGAYEIFRAALATQHQKIIERVKGKEFKNITDAIDKCPLTKQLNIIANEEWFNLLINHNFPTNNISLLGVDLHKTYLHHRIYGKTLDLTHAQLQGADLGQARLQGADLEETQLQGANLRDAQLQGADLRDAQLQGANLRMHNYKGRI</sequence>
<dbReference type="Pfam" id="PF00805">
    <property type="entry name" value="Pentapeptide"/>
    <property type="match status" value="1"/>
</dbReference>
<feature type="transmembrane region" description="Helical" evidence="1">
    <location>
        <begin position="73"/>
        <end position="92"/>
    </location>
</feature>
<dbReference type="EMBL" id="CP138327">
    <property type="protein sequence ID" value="WXU00158.1"/>
    <property type="molecule type" value="Genomic_DNA"/>
</dbReference>
<reference evidence="2" key="1">
    <citation type="submission" date="2023-10" db="EMBL/GenBank/DDBJ databases">
        <title>The first scallop-associated chemosynthetic bacterial symbiont.</title>
        <authorList>
            <person name="Lin Y.-T."/>
            <person name="Sun J."/>
            <person name="Ip J.C.-H."/>
            <person name="He X."/>
            <person name="Gao Z.-M."/>
            <person name="Perez M."/>
            <person name="Xu T."/>
            <person name="Qian P.-Y."/>
            <person name="Qiu J.-W."/>
        </authorList>
    </citation>
    <scope>NUCLEOTIDE SEQUENCE</scope>
    <source>
        <strain evidence="2">Gill1</strain>
    </source>
</reference>
<evidence type="ECO:0008006" key="3">
    <source>
        <dbReference type="Google" id="ProtNLM"/>
    </source>
</evidence>
<accession>A0AAU6PHB9</accession>
<dbReference type="InterPro" id="IPR001646">
    <property type="entry name" value="5peptide_repeat"/>
</dbReference>
<dbReference type="Gene3D" id="2.160.20.80">
    <property type="entry name" value="E3 ubiquitin-protein ligase SopA"/>
    <property type="match status" value="1"/>
</dbReference>
<dbReference type="PANTHER" id="PTHR14136:SF17">
    <property type="entry name" value="BTB_POZ DOMAIN-CONTAINING PROTEIN KCTD9"/>
    <property type="match status" value="1"/>
</dbReference>
<protein>
    <recommendedName>
        <fullName evidence="3">Pentapeptide repeat-containing protein</fullName>
    </recommendedName>
</protein>
<dbReference type="SUPFAM" id="SSF141571">
    <property type="entry name" value="Pentapeptide repeat-like"/>
    <property type="match status" value="1"/>
</dbReference>
<dbReference type="InterPro" id="IPR051082">
    <property type="entry name" value="Pentapeptide-BTB/POZ_domain"/>
</dbReference>
<evidence type="ECO:0000256" key="1">
    <source>
        <dbReference type="SAM" id="Phobius"/>
    </source>
</evidence>